<protein>
    <submittedName>
        <fullName evidence="2">Methyltransferase family protein</fullName>
    </submittedName>
</protein>
<evidence type="ECO:0000313" key="3">
    <source>
        <dbReference type="Proteomes" id="UP000295696"/>
    </source>
</evidence>
<dbReference type="Proteomes" id="UP000295696">
    <property type="component" value="Unassembled WGS sequence"/>
</dbReference>
<dbReference type="InterPro" id="IPR013216">
    <property type="entry name" value="Methyltransf_11"/>
</dbReference>
<dbReference type="EMBL" id="SLZU01000002">
    <property type="protein sequence ID" value="TCS66292.1"/>
    <property type="molecule type" value="Genomic_DNA"/>
</dbReference>
<dbReference type="GO" id="GO:0032259">
    <property type="term" value="P:methylation"/>
    <property type="evidence" value="ECO:0007669"/>
    <property type="project" value="UniProtKB-KW"/>
</dbReference>
<keyword evidence="2" id="KW-0808">Transferase</keyword>
<evidence type="ECO:0000259" key="1">
    <source>
        <dbReference type="Pfam" id="PF08241"/>
    </source>
</evidence>
<dbReference type="RefSeq" id="WP_132242247.1">
    <property type="nucleotide sequence ID" value="NZ_SLZU01000002.1"/>
</dbReference>
<dbReference type="OrthoDB" id="161159at2"/>
<dbReference type="AlphaFoldDB" id="A0A4R3JJH6"/>
<dbReference type="Gene3D" id="3.40.50.150">
    <property type="entry name" value="Vaccinia Virus protein VP39"/>
    <property type="match status" value="1"/>
</dbReference>
<gene>
    <name evidence="2" type="ORF">EDD52_102109</name>
</gene>
<feature type="domain" description="Methyltransferase type 11" evidence="1">
    <location>
        <begin position="61"/>
        <end position="109"/>
    </location>
</feature>
<name>A0A4R3JJH6_9RHOB</name>
<evidence type="ECO:0000313" key="2">
    <source>
        <dbReference type="EMBL" id="TCS66292.1"/>
    </source>
</evidence>
<comment type="caution">
    <text evidence="2">The sequence shown here is derived from an EMBL/GenBank/DDBJ whole genome shotgun (WGS) entry which is preliminary data.</text>
</comment>
<reference evidence="2 3" key="1">
    <citation type="submission" date="2019-03" db="EMBL/GenBank/DDBJ databases">
        <title>Genomic Encyclopedia of Type Strains, Phase IV (KMG-IV): sequencing the most valuable type-strain genomes for metagenomic binning, comparative biology and taxonomic classification.</title>
        <authorList>
            <person name="Goeker M."/>
        </authorList>
    </citation>
    <scope>NUCLEOTIDE SEQUENCE [LARGE SCALE GENOMIC DNA]</scope>
    <source>
        <strain evidence="2 3">DSM 104836</strain>
    </source>
</reference>
<dbReference type="SUPFAM" id="SSF53335">
    <property type="entry name" value="S-adenosyl-L-methionine-dependent methyltransferases"/>
    <property type="match status" value="1"/>
</dbReference>
<dbReference type="InterPro" id="IPR029063">
    <property type="entry name" value="SAM-dependent_MTases_sf"/>
</dbReference>
<dbReference type="CDD" id="cd02440">
    <property type="entry name" value="AdoMet_MTases"/>
    <property type="match status" value="1"/>
</dbReference>
<dbReference type="Pfam" id="PF08241">
    <property type="entry name" value="Methyltransf_11"/>
    <property type="match status" value="1"/>
</dbReference>
<accession>A0A4R3JJH6</accession>
<keyword evidence="3" id="KW-1185">Reference proteome</keyword>
<organism evidence="2 3">
    <name type="scientific">Primorskyibacter sedentarius</name>
    <dbReference type="NCBI Taxonomy" id="745311"/>
    <lineage>
        <taxon>Bacteria</taxon>
        <taxon>Pseudomonadati</taxon>
        <taxon>Pseudomonadota</taxon>
        <taxon>Alphaproteobacteria</taxon>
        <taxon>Rhodobacterales</taxon>
        <taxon>Roseobacteraceae</taxon>
        <taxon>Primorskyibacter</taxon>
    </lineage>
</organism>
<dbReference type="GO" id="GO:0008757">
    <property type="term" value="F:S-adenosylmethionine-dependent methyltransferase activity"/>
    <property type="evidence" value="ECO:0007669"/>
    <property type="project" value="InterPro"/>
</dbReference>
<sequence length="229" mass="26389">MHVESYEHMEAAFTQHLAPMGPGRVLEIGSKSRKAEYRRLFESHGWTFSGADLGEGPNVTDVLEDPFRFPFENDAFDAIISGQMLEHNAMFWLTFMEMSRVLRMGGIMVHIAPSRGPEHRAPQDCWRFYRDGMHALAEWCGMEILQASTDWSRADLDRKSQHRPRTARRMERDARFLDSDWGDTIGVFRKTVETKQSKGADYIRQFAALYEEKPAPRKRTTKAKAKTSA</sequence>
<keyword evidence="2" id="KW-0489">Methyltransferase</keyword>
<proteinExistence type="predicted"/>